<dbReference type="InterPro" id="IPR032710">
    <property type="entry name" value="NTF2-like_dom_sf"/>
</dbReference>
<name>A0ABS5RL25_9MYCO</name>
<gene>
    <name evidence="2" type="ORF">KIH27_15570</name>
</gene>
<accession>A0ABS5RL25</accession>
<evidence type="ECO:0000313" key="3">
    <source>
        <dbReference type="Proteomes" id="UP001519535"/>
    </source>
</evidence>
<keyword evidence="3" id="KW-1185">Reference proteome</keyword>
<organism evidence="2 3">
    <name type="scientific">Mycolicibacter acidiphilus</name>
    <dbReference type="NCBI Taxonomy" id="2835306"/>
    <lineage>
        <taxon>Bacteria</taxon>
        <taxon>Bacillati</taxon>
        <taxon>Actinomycetota</taxon>
        <taxon>Actinomycetes</taxon>
        <taxon>Mycobacteriales</taxon>
        <taxon>Mycobacteriaceae</taxon>
        <taxon>Mycolicibacter</taxon>
    </lineage>
</organism>
<evidence type="ECO:0000313" key="2">
    <source>
        <dbReference type="EMBL" id="MBS9535008.1"/>
    </source>
</evidence>
<comment type="caution">
    <text evidence="2">The sequence shown here is derived from an EMBL/GenBank/DDBJ whole genome shotgun (WGS) entry which is preliminary data.</text>
</comment>
<dbReference type="SUPFAM" id="SSF54427">
    <property type="entry name" value="NTF2-like"/>
    <property type="match status" value="2"/>
</dbReference>
<proteinExistence type="predicted"/>
<dbReference type="InterPro" id="IPR037401">
    <property type="entry name" value="SnoaL-like"/>
</dbReference>
<evidence type="ECO:0000259" key="1">
    <source>
        <dbReference type="Pfam" id="PF12680"/>
    </source>
</evidence>
<dbReference type="Gene3D" id="3.10.450.50">
    <property type="match status" value="1"/>
</dbReference>
<dbReference type="RefSeq" id="WP_214093870.1">
    <property type="nucleotide sequence ID" value="NZ_JAHCLR010000034.1"/>
</dbReference>
<reference evidence="2 3" key="1">
    <citation type="submission" date="2021-05" db="EMBL/GenBank/DDBJ databases">
        <title>Mycobacterium acidophilum sp. nov., an extremely acid-tolerant member of the genus Mycobacterium.</title>
        <authorList>
            <person name="Xia J."/>
        </authorList>
    </citation>
    <scope>NUCLEOTIDE SEQUENCE [LARGE SCALE GENOMIC DNA]</scope>
    <source>
        <strain evidence="2 3">M1</strain>
    </source>
</reference>
<feature type="domain" description="SnoaL-like" evidence="1">
    <location>
        <begin position="17"/>
        <end position="100"/>
    </location>
</feature>
<dbReference type="Proteomes" id="UP001519535">
    <property type="component" value="Unassembled WGS sequence"/>
</dbReference>
<dbReference type="Pfam" id="PF12680">
    <property type="entry name" value="SnoaL_2"/>
    <property type="match status" value="1"/>
</dbReference>
<sequence>MTESDLLAAVELSPRFVGAHDRANWVGLFTEDGQVEDPVGSQPHRGPAQIARFYDTFIEPRDITFHRDLDIVCGSTVIRDLDLEVGMGSAVTMHIPAFLRYDLRQVGGEWRLTRMRAYWELPAMVGQFLRHGAHALPASGQLVGALLRNQRLGGSIGFAAGFRRAGARHKRTVEAFVDALAAGDLRTQAQFVAPDAVLTRGAHDAVDDLDAATLSTELTGVRITKIIAAGDTVVASVASGPRRGVLFADVSRRRNVITAVRYFPAR</sequence>
<dbReference type="EMBL" id="JAHCLR010000034">
    <property type="protein sequence ID" value="MBS9535008.1"/>
    <property type="molecule type" value="Genomic_DNA"/>
</dbReference>
<protein>
    <submittedName>
        <fullName evidence="2">Nuclear transport factor 2 family protein</fullName>
    </submittedName>
</protein>